<dbReference type="SUPFAM" id="SSF56112">
    <property type="entry name" value="Protein kinase-like (PK-like)"/>
    <property type="match status" value="1"/>
</dbReference>
<proteinExistence type="predicted"/>
<dbReference type="OrthoDB" id="4062651at2759"/>
<name>A0A1J7ILC7_9PEZI</name>
<dbReference type="GO" id="GO:0005524">
    <property type="term" value="F:ATP binding"/>
    <property type="evidence" value="ECO:0007669"/>
    <property type="project" value="InterPro"/>
</dbReference>
<dbReference type="InterPro" id="IPR011009">
    <property type="entry name" value="Kinase-like_dom_sf"/>
</dbReference>
<dbReference type="Pfam" id="PF00069">
    <property type="entry name" value="Pkinase"/>
    <property type="match status" value="1"/>
</dbReference>
<protein>
    <recommendedName>
        <fullName evidence="1">Protein kinase domain-containing protein</fullName>
    </recommendedName>
</protein>
<dbReference type="AlphaFoldDB" id="A0A1J7ILC7"/>
<evidence type="ECO:0000313" key="2">
    <source>
        <dbReference type="EMBL" id="OIW28383.1"/>
    </source>
</evidence>
<sequence length="266" mass="29398">MKVLKAAQCFEVVDGGIKFIHTRILFRQDGVTFCAKSLHRNLGPEICANELEDIKPIPTEAYRPLLPSGCTVASAPSNCYIKQPDLMSFGGTLDLASIALQEISTCEAIKQHPHLNIALYYGCVVSDGRVDGLCFKRYPETLMDKVNPGRLNKTTFMVSKDRAAARKMAVRYLSGIEEGIRHLHALGLVHNDLNPANVMITEEDTPVIVDFDSSSAPGTALDTAKRTHGWFDPDVRVSQESNDLNALAEMRVWLSGASPEEYQFKE</sequence>
<dbReference type="InterPro" id="IPR000719">
    <property type="entry name" value="Prot_kinase_dom"/>
</dbReference>
<accession>A0A1J7ILC7</accession>
<evidence type="ECO:0000313" key="3">
    <source>
        <dbReference type="Proteomes" id="UP000182658"/>
    </source>
</evidence>
<gene>
    <name evidence="2" type="ORF">CONLIGDRAFT_374720</name>
</gene>
<dbReference type="PROSITE" id="PS50011">
    <property type="entry name" value="PROTEIN_KINASE_DOM"/>
    <property type="match status" value="1"/>
</dbReference>
<dbReference type="InParanoid" id="A0A1J7ILC7"/>
<evidence type="ECO:0000259" key="1">
    <source>
        <dbReference type="PROSITE" id="PS50011"/>
    </source>
</evidence>
<keyword evidence="3" id="KW-1185">Reference proteome</keyword>
<dbReference type="Proteomes" id="UP000182658">
    <property type="component" value="Unassembled WGS sequence"/>
</dbReference>
<dbReference type="EMBL" id="KV875098">
    <property type="protein sequence ID" value="OIW28383.1"/>
    <property type="molecule type" value="Genomic_DNA"/>
</dbReference>
<reference evidence="2 3" key="1">
    <citation type="submission" date="2016-10" db="EMBL/GenBank/DDBJ databases">
        <title>Draft genome sequence of Coniochaeta ligniaria NRRL30616, a lignocellulolytic fungus for bioabatement of inhibitors in plant biomass hydrolysates.</title>
        <authorList>
            <consortium name="DOE Joint Genome Institute"/>
            <person name="Jimenez D.J."/>
            <person name="Hector R.E."/>
            <person name="Riley R."/>
            <person name="Sun H."/>
            <person name="Grigoriev I.V."/>
            <person name="Van Elsas J.D."/>
            <person name="Nichols N.N."/>
        </authorList>
    </citation>
    <scope>NUCLEOTIDE SEQUENCE [LARGE SCALE GENOMIC DNA]</scope>
    <source>
        <strain evidence="2 3">NRRL 30616</strain>
    </source>
</reference>
<dbReference type="STRING" id="1408157.A0A1J7ILC7"/>
<dbReference type="Gene3D" id="1.10.510.10">
    <property type="entry name" value="Transferase(Phosphotransferase) domain 1"/>
    <property type="match status" value="1"/>
</dbReference>
<organism evidence="2 3">
    <name type="scientific">Coniochaeta ligniaria NRRL 30616</name>
    <dbReference type="NCBI Taxonomy" id="1408157"/>
    <lineage>
        <taxon>Eukaryota</taxon>
        <taxon>Fungi</taxon>
        <taxon>Dikarya</taxon>
        <taxon>Ascomycota</taxon>
        <taxon>Pezizomycotina</taxon>
        <taxon>Sordariomycetes</taxon>
        <taxon>Sordariomycetidae</taxon>
        <taxon>Coniochaetales</taxon>
        <taxon>Coniochaetaceae</taxon>
        <taxon>Coniochaeta</taxon>
    </lineage>
</organism>
<feature type="domain" description="Protein kinase" evidence="1">
    <location>
        <begin position="1"/>
        <end position="266"/>
    </location>
</feature>
<dbReference type="GO" id="GO:0004672">
    <property type="term" value="F:protein kinase activity"/>
    <property type="evidence" value="ECO:0007669"/>
    <property type="project" value="InterPro"/>
</dbReference>